<dbReference type="EMBL" id="BJXR01000002">
    <property type="protein sequence ID" value="GEN05078.1"/>
    <property type="molecule type" value="Genomic_DNA"/>
</dbReference>
<dbReference type="Proteomes" id="UP000183760">
    <property type="component" value="Unassembled WGS sequence"/>
</dbReference>
<evidence type="ECO:0000313" key="5">
    <source>
        <dbReference type="Proteomes" id="UP000183760"/>
    </source>
</evidence>
<sequence length="360" mass="37480">MSDATRTQPPLHHPEQAPGEERPADLAPWTSSEKAPGVEEVPTLDEELAELASQPEPDEAHGAGQGAQPVPRTLSVVEAFRVSDLGLEGKPAQVEAPRLDAARSVEPVRVSAPDPDATPVFGTQGLTDLSSWAAPAPAYLGRPTPPVELPLPVLVRVEQAVAAPEAERPEAASRLNEVLAQLAQGGGERQVADTLHRLLDSGRLEGLVDARGRSCRAVAVEALLSLGFPYALEVQPEDLKHLRANNASRPKGRPGALDFGPEVPALVLGGGLFAQMVEEFLRPGVVEGTVTLQVGLSVLAMLALWLAPPRTPVYRLGLGLLALVSGYGLLLALGSAGHAGGLWAGVAGAVAVLLAALRES</sequence>
<reference evidence="3 6" key="2">
    <citation type="submission" date="2019-07" db="EMBL/GenBank/DDBJ databases">
        <title>Whole genome shotgun sequence of Myxococcus fulvus NBRC 100333.</title>
        <authorList>
            <person name="Hosoyama A."/>
            <person name="Uohara A."/>
            <person name="Ohji S."/>
            <person name="Ichikawa N."/>
        </authorList>
    </citation>
    <scope>NUCLEOTIDE SEQUENCE [LARGE SCALE GENOMIC DNA]</scope>
    <source>
        <strain evidence="3 6">NBRC 100333</strain>
    </source>
</reference>
<feature type="transmembrane region" description="Helical" evidence="2">
    <location>
        <begin position="340"/>
        <end position="357"/>
    </location>
</feature>
<keyword evidence="2" id="KW-1133">Transmembrane helix</keyword>
<dbReference type="STRING" id="1334629.MFUL124B02_07780"/>
<accession>A0A511SV85</accession>
<protein>
    <submittedName>
        <fullName evidence="3">Uncharacterized protein</fullName>
    </submittedName>
</protein>
<feature type="transmembrane region" description="Helical" evidence="2">
    <location>
        <begin position="290"/>
        <end position="307"/>
    </location>
</feature>
<keyword evidence="2" id="KW-0472">Membrane</keyword>
<keyword evidence="2" id="KW-0812">Transmembrane</keyword>
<organism evidence="3 6">
    <name type="scientific">Myxococcus fulvus</name>
    <dbReference type="NCBI Taxonomy" id="33"/>
    <lineage>
        <taxon>Bacteria</taxon>
        <taxon>Pseudomonadati</taxon>
        <taxon>Myxococcota</taxon>
        <taxon>Myxococcia</taxon>
        <taxon>Myxococcales</taxon>
        <taxon>Cystobacterineae</taxon>
        <taxon>Myxococcaceae</taxon>
        <taxon>Myxococcus</taxon>
    </lineage>
</organism>
<feature type="region of interest" description="Disordered" evidence="1">
    <location>
        <begin position="1"/>
        <end position="71"/>
    </location>
</feature>
<dbReference type="RefSeq" id="WP_174816596.1">
    <property type="nucleotide sequence ID" value="NZ_BJXR01000002.1"/>
</dbReference>
<evidence type="ECO:0000313" key="3">
    <source>
        <dbReference type="EMBL" id="GEN05078.1"/>
    </source>
</evidence>
<evidence type="ECO:0000256" key="2">
    <source>
        <dbReference type="SAM" id="Phobius"/>
    </source>
</evidence>
<dbReference type="EMBL" id="FOIB01000001">
    <property type="protein sequence ID" value="SET18751.1"/>
    <property type="molecule type" value="Genomic_DNA"/>
</dbReference>
<evidence type="ECO:0000313" key="6">
    <source>
        <dbReference type="Proteomes" id="UP000321514"/>
    </source>
</evidence>
<name>A0A511SV85_MYXFU</name>
<dbReference type="Proteomes" id="UP000321514">
    <property type="component" value="Unassembled WGS sequence"/>
</dbReference>
<reference evidence="4 5" key="1">
    <citation type="submission" date="2016-10" db="EMBL/GenBank/DDBJ databases">
        <authorList>
            <person name="Varghese N."/>
            <person name="Submissions S."/>
        </authorList>
    </citation>
    <scope>NUCLEOTIDE SEQUENCE [LARGE SCALE GENOMIC DNA]</scope>
    <source>
        <strain evidence="4 5">DSM 16525</strain>
    </source>
</reference>
<proteinExistence type="predicted"/>
<feature type="compositionally biased region" description="Basic and acidic residues" evidence="1">
    <location>
        <begin position="12"/>
        <end position="24"/>
    </location>
</feature>
<comment type="caution">
    <text evidence="3">The sequence shown here is derived from an EMBL/GenBank/DDBJ whole genome shotgun (WGS) entry which is preliminary data.</text>
</comment>
<evidence type="ECO:0000313" key="4">
    <source>
        <dbReference type="EMBL" id="SET18751.1"/>
    </source>
</evidence>
<feature type="transmembrane region" description="Helical" evidence="2">
    <location>
        <begin position="314"/>
        <end position="334"/>
    </location>
</feature>
<gene>
    <name evidence="3" type="ORF">MFU01_01150</name>
    <name evidence="4" type="ORF">SAMN05443572_1011378</name>
</gene>
<keyword evidence="5" id="KW-1185">Reference proteome</keyword>
<dbReference type="AlphaFoldDB" id="A0A511SV85"/>
<evidence type="ECO:0000256" key="1">
    <source>
        <dbReference type="SAM" id="MobiDB-lite"/>
    </source>
</evidence>